<accession>A0A0A2M726</accession>
<evidence type="ECO:0000313" key="2">
    <source>
        <dbReference type="EMBL" id="KGO87441.1"/>
    </source>
</evidence>
<feature type="transmembrane region" description="Helical" evidence="1">
    <location>
        <begin position="355"/>
        <end position="375"/>
    </location>
</feature>
<evidence type="ECO:0000256" key="1">
    <source>
        <dbReference type="SAM" id="Phobius"/>
    </source>
</evidence>
<proteinExistence type="predicted"/>
<feature type="transmembrane region" description="Helical" evidence="1">
    <location>
        <begin position="256"/>
        <end position="276"/>
    </location>
</feature>
<keyword evidence="1" id="KW-1133">Transmembrane helix</keyword>
<organism evidence="2 3">
    <name type="scientific">Flavobacterium rivuli WB 3.3-2 = DSM 21788</name>
    <dbReference type="NCBI Taxonomy" id="1121895"/>
    <lineage>
        <taxon>Bacteria</taxon>
        <taxon>Pseudomonadati</taxon>
        <taxon>Bacteroidota</taxon>
        <taxon>Flavobacteriia</taxon>
        <taxon>Flavobacteriales</taxon>
        <taxon>Flavobacteriaceae</taxon>
        <taxon>Flavobacterium</taxon>
    </lineage>
</organism>
<dbReference type="Proteomes" id="UP000030152">
    <property type="component" value="Unassembled WGS sequence"/>
</dbReference>
<keyword evidence="1" id="KW-0812">Transmembrane</keyword>
<name>A0A0A2M726_9FLAO</name>
<keyword evidence="3" id="KW-1185">Reference proteome</keyword>
<feature type="transmembrane region" description="Helical" evidence="1">
    <location>
        <begin position="213"/>
        <end position="244"/>
    </location>
</feature>
<protein>
    <submittedName>
        <fullName evidence="2">Membrane protein</fullName>
    </submittedName>
</protein>
<feature type="transmembrane region" description="Helical" evidence="1">
    <location>
        <begin position="178"/>
        <end position="201"/>
    </location>
</feature>
<dbReference type="STRING" id="1121895.GCA_000378485_02360"/>
<dbReference type="RefSeq" id="WP_020213526.1">
    <property type="nucleotide sequence ID" value="NZ_JRLX01000005.1"/>
</dbReference>
<sequence>MANSSKIKLIKDIALIKKAIWAYFLLLIFEGALRKWILPGLSGPLLIVRDPVALFIIVKAFQTALWKPNFYTMVIWSITLLGFTTALMFGHGSIYVALYGMRITLLHFPLIFIIGKFFSRDDVVNVGNALLKINIFMTVLVAVQFYSPQSAWVNRGIGGDEAGSGFSGALDFYRVPGVFSFTNGLSLFYGIAAAYICYFWVEENSKVSKKLLIASTIALLAAIPLSISRSVLFGVVLSLIFMLIVSGKNTKLIKNLITGVIGAVVFFFVLSMFSFFQTATAAFENRFTVANDAEGGLEGVLIDRFLGGLYGAVMDENSSFIGMGIGLGTNAGAKILGRTGFLISEGEWGRLIGEMGFFMGMIIILIRISITANLVIKGWKSINHKNILPWMLLSNGILLIVQGQWAQPTALGFSILIAGLITASLTKK</sequence>
<gene>
    <name evidence="2" type="ORF">Q765_07180</name>
</gene>
<feature type="transmembrane region" description="Helical" evidence="1">
    <location>
        <begin position="96"/>
        <end position="117"/>
    </location>
</feature>
<dbReference type="EMBL" id="JRLX01000005">
    <property type="protein sequence ID" value="KGO87441.1"/>
    <property type="molecule type" value="Genomic_DNA"/>
</dbReference>
<feature type="transmembrane region" description="Helical" evidence="1">
    <location>
        <begin position="20"/>
        <end position="37"/>
    </location>
</feature>
<comment type="caution">
    <text evidence="2">The sequence shown here is derived from an EMBL/GenBank/DDBJ whole genome shotgun (WGS) entry which is preliminary data.</text>
</comment>
<reference evidence="2 3" key="1">
    <citation type="submission" date="2013-09" db="EMBL/GenBank/DDBJ databases">
        <authorList>
            <person name="Zeng Z."/>
            <person name="Chen C."/>
        </authorList>
    </citation>
    <scope>NUCLEOTIDE SEQUENCE [LARGE SCALE GENOMIC DNA]</scope>
    <source>
        <strain evidence="2 3">WB 3.3-2</strain>
    </source>
</reference>
<feature type="transmembrane region" description="Helical" evidence="1">
    <location>
        <begin position="129"/>
        <end position="147"/>
    </location>
</feature>
<dbReference type="eggNOG" id="ENOG502Z8S2">
    <property type="taxonomic scope" value="Bacteria"/>
</dbReference>
<feature type="transmembrane region" description="Helical" evidence="1">
    <location>
        <begin position="409"/>
        <end position="426"/>
    </location>
</feature>
<feature type="transmembrane region" description="Helical" evidence="1">
    <location>
        <begin position="70"/>
        <end position="89"/>
    </location>
</feature>
<feature type="transmembrane region" description="Helical" evidence="1">
    <location>
        <begin position="387"/>
        <end position="403"/>
    </location>
</feature>
<evidence type="ECO:0000313" key="3">
    <source>
        <dbReference type="Proteomes" id="UP000030152"/>
    </source>
</evidence>
<dbReference type="AlphaFoldDB" id="A0A0A2M726"/>
<keyword evidence="1" id="KW-0472">Membrane</keyword>